<dbReference type="InterPro" id="IPR009921">
    <property type="entry name" value="YehS-like"/>
</dbReference>
<dbReference type="PANTHER" id="PTHR37805">
    <property type="entry name" value="CYTOPLASMIC PROTEIN-RELATED"/>
    <property type="match status" value="1"/>
</dbReference>
<accession>A0ABY7VXU3</accession>
<sequence>MARIKIALDKVICLAQKERIAKPLVTQKKFFYGFFSVLIYCVELNQKIKEEIMEANTVLKKVGIAFNLQKRDILDIFELAGYDVTSSQVGAFMVAPTHKNFKKMEDSVLGDFLDALILYSRGTKEEPHVPPFAVLNAIQSLAERGNAEALNAIDSCTVKAREAMESGVFDE</sequence>
<dbReference type="Pfam" id="PF07308">
    <property type="entry name" value="DUF1456"/>
    <property type="match status" value="1"/>
</dbReference>
<protein>
    <submittedName>
        <fullName evidence="1">DUF1456 family protein</fullName>
    </submittedName>
</protein>
<name>A0ABY7VXU3_9BACT</name>
<reference evidence="1 2" key="1">
    <citation type="submission" date="2023-02" db="EMBL/GenBank/DDBJ databases">
        <title>Genome sequence of Lentisphaera profundi SAORIC-696.</title>
        <authorList>
            <person name="Kim e."/>
            <person name="Cho J.-C."/>
            <person name="Choi A."/>
            <person name="Kang I."/>
        </authorList>
    </citation>
    <scope>NUCLEOTIDE SEQUENCE [LARGE SCALE GENOMIC DNA]</scope>
    <source>
        <strain evidence="1 2">SAORIC-696</strain>
    </source>
</reference>
<evidence type="ECO:0000313" key="2">
    <source>
        <dbReference type="Proteomes" id="UP001214250"/>
    </source>
</evidence>
<keyword evidence="2" id="KW-1185">Reference proteome</keyword>
<dbReference type="Proteomes" id="UP001214250">
    <property type="component" value="Chromosome 2"/>
</dbReference>
<organism evidence="1 2">
    <name type="scientific">Lentisphaera profundi</name>
    <dbReference type="NCBI Taxonomy" id="1658616"/>
    <lineage>
        <taxon>Bacteria</taxon>
        <taxon>Pseudomonadati</taxon>
        <taxon>Lentisphaerota</taxon>
        <taxon>Lentisphaeria</taxon>
        <taxon>Lentisphaerales</taxon>
        <taxon>Lentisphaeraceae</taxon>
        <taxon>Lentisphaera</taxon>
    </lineage>
</organism>
<dbReference type="PANTHER" id="PTHR37805:SF1">
    <property type="entry name" value="CYTOPLASMIC PROTEIN"/>
    <property type="match status" value="1"/>
</dbReference>
<dbReference type="EMBL" id="CP117812">
    <property type="protein sequence ID" value="WDE98099.1"/>
    <property type="molecule type" value="Genomic_DNA"/>
</dbReference>
<gene>
    <name evidence="1" type="ORF">PQO03_19970</name>
</gene>
<proteinExistence type="predicted"/>
<dbReference type="RefSeq" id="WP_274152881.1">
    <property type="nucleotide sequence ID" value="NZ_CP117812.1"/>
</dbReference>
<evidence type="ECO:0000313" key="1">
    <source>
        <dbReference type="EMBL" id="WDE98099.1"/>
    </source>
</evidence>